<dbReference type="AlphaFoldDB" id="A0A6G3ZZ34"/>
<proteinExistence type="predicted"/>
<comment type="caution">
    <text evidence="1">The sequence shown here is derived from an EMBL/GenBank/DDBJ whole genome shotgun (WGS) entry which is preliminary data.</text>
</comment>
<sequence length="339" mass="37355">MYYNFFTTTVNGVRLAVIKTSPNNIQLTYLGGQTVPGSGKIGINGGFFQDGTSHPDVYSIAVNNGTPVRGEAIDYYGSGGKQDTSRGTFAWDKTTQDYVLRSVTVGDRSNLWLAANDQYWAQGGISMSLKNDSQWLNIARQEGVPYNGDGQWYRSALLYSDSKYIFLVRSMDEVYLADFRTACKGVDSGIIDGIFLDGATASQMNVPGQPDGITGHTRPIAAMIEVVYNVDIDGSTPATPLTPYSPGYVNGEASKVFKIDGAGYATIRTELYNQSCDTFIELYTDSALTNKVTEDDDRAGNRYSLITGFYLNWGRPYYLKVRNFNNGQPTYARVTVQFQ</sequence>
<accession>A0A6G3ZZ34</accession>
<protein>
    <recommendedName>
        <fullName evidence="2">Phosphodiester glycosidase family protein</fullName>
    </recommendedName>
</protein>
<evidence type="ECO:0000313" key="1">
    <source>
        <dbReference type="EMBL" id="NEW07375.1"/>
    </source>
</evidence>
<organism evidence="1">
    <name type="scientific">Paenibacillus sp. SYP-B3998</name>
    <dbReference type="NCBI Taxonomy" id="2678564"/>
    <lineage>
        <taxon>Bacteria</taxon>
        <taxon>Bacillati</taxon>
        <taxon>Bacillota</taxon>
        <taxon>Bacilli</taxon>
        <taxon>Bacillales</taxon>
        <taxon>Paenibacillaceae</taxon>
        <taxon>Paenibacillus</taxon>
    </lineage>
</organism>
<name>A0A6G3ZZ34_9BACL</name>
<gene>
    <name evidence="1" type="ORF">GK047_15330</name>
</gene>
<reference evidence="1" key="1">
    <citation type="submission" date="2020-02" db="EMBL/GenBank/DDBJ databases">
        <authorList>
            <person name="Shen X.-R."/>
            <person name="Zhang Y.-X."/>
        </authorList>
    </citation>
    <scope>NUCLEOTIDE SEQUENCE</scope>
    <source>
        <strain evidence="1">SYP-B3998</strain>
    </source>
</reference>
<evidence type="ECO:0008006" key="2">
    <source>
        <dbReference type="Google" id="ProtNLM"/>
    </source>
</evidence>
<dbReference type="RefSeq" id="WP_163948231.1">
    <property type="nucleotide sequence ID" value="NZ_JAAIKC010000005.1"/>
</dbReference>
<dbReference type="EMBL" id="JAAIKC010000005">
    <property type="protein sequence ID" value="NEW07375.1"/>
    <property type="molecule type" value="Genomic_DNA"/>
</dbReference>